<proteinExistence type="predicted"/>
<evidence type="ECO:0000313" key="4">
    <source>
        <dbReference type="Proteomes" id="UP000008461"/>
    </source>
</evidence>
<feature type="transmembrane region" description="Helical" evidence="1">
    <location>
        <begin position="170"/>
        <end position="188"/>
    </location>
</feature>
<dbReference type="PANTHER" id="PTHR22911:SF79">
    <property type="entry name" value="MOBA-LIKE NTP TRANSFERASE DOMAIN-CONTAINING PROTEIN"/>
    <property type="match status" value="1"/>
</dbReference>
<dbReference type="PANTHER" id="PTHR22911">
    <property type="entry name" value="ACYL-MALONYL CONDENSING ENZYME-RELATED"/>
    <property type="match status" value="1"/>
</dbReference>
<dbReference type="AlphaFoldDB" id="F4KSV4"/>
<dbReference type="RefSeq" id="WP_013763616.1">
    <property type="nucleotide sequence ID" value="NC_015510.1"/>
</dbReference>
<dbReference type="Proteomes" id="UP000008461">
    <property type="component" value="Chromosome"/>
</dbReference>
<dbReference type="EMBL" id="CP002691">
    <property type="protein sequence ID" value="AEE49061.1"/>
    <property type="molecule type" value="Genomic_DNA"/>
</dbReference>
<dbReference type="InterPro" id="IPR037185">
    <property type="entry name" value="EmrE-like"/>
</dbReference>
<dbReference type="SUPFAM" id="SSF103481">
    <property type="entry name" value="Multidrug resistance efflux transporter EmrE"/>
    <property type="match status" value="2"/>
</dbReference>
<dbReference type="STRING" id="760192.Halhy_1163"/>
<accession>F4KSV4</accession>
<feature type="transmembrane region" description="Helical" evidence="1">
    <location>
        <begin position="253"/>
        <end position="272"/>
    </location>
</feature>
<name>F4KSV4_HALH1</name>
<dbReference type="GO" id="GO:0016020">
    <property type="term" value="C:membrane"/>
    <property type="evidence" value="ECO:0007669"/>
    <property type="project" value="InterPro"/>
</dbReference>
<dbReference type="HOGENOM" id="CLU_033863_17_2_10"/>
<protein>
    <recommendedName>
        <fullName evidence="2">EamA domain-containing protein</fullName>
    </recommendedName>
</protein>
<dbReference type="OrthoDB" id="9814731at2"/>
<keyword evidence="4" id="KW-1185">Reference proteome</keyword>
<dbReference type="InterPro" id="IPR000620">
    <property type="entry name" value="EamA_dom"/>
</dbReference>
<dbReference type="Pfam" id="PF00892">
    <property type="entry name" value="EamA"/>
    <property type="match status" value="2"/>
</dbReference>
<dbReference type="eggNOG" id="COG0697">
    <property type="taxonomic scope" value="Bacteria"/>
</dbReference>
<evidence type="ECO:0000313" key="3">
    <source>
        <dbReference type="EMBL" id="AEE49061.1"/>
    </source>
</evidence>
<keyword evidence="1" id="KW-0812">Transmembrane</keyword>
<keyword evidence="1" id="KW-1133">Transmembrane helix</keyword>
<feature type="domain" description="EamA" evidence="2">
    <location>
        <begin position="141"/>
        <end position="264"/>
    </location>
</feature>
<feature type="transmembrane region" description="Helical" evidence="1">
    <location>
        <begin position="86"/>
        <end position="103"/>
    </location>
</feature>
<feature type="transmembrane region" description="Helical" evidence="1">
    <location>
        <begin position="59"/>
        <end position="80"/>
    </location>
</feature>
<evidence type="ECO:0000256" key="1">
    <source>
        <dbReference type="SAM" id="Phobius"/>
    </source>
</evidence>
<reference evidence="3 4" key="1">
    <citation type="journal article" date="2011" name="Stand. Genomic Sci.">
        <title>Complete genome sequence of Haliscomenobacter hydrossis type strain (O).</title>
        <authorList>
            <consortium name="US DOE Joint Genome Institute (JGI-PGF)"/>
            <person name="Daligault H."/>
            <person name="Lapidus A."/>
            <person name="Zeytun A."/>
            <person name="Nolan M."/>
            <person name="Lucas S."/>
            <person name="Del Rio T.G."/>
            <person name="Tice H."/>
            <person name="Cheng J.F."/>
            <person name="Tapia R."/>
            <person name="Han C."/>
            <person name="Goodwin L."/>
            <person name="Pitluck S."/>
            <person name="Liolios K."/>
            <person name="Pagani I."/>
            <person name="Ivanova N."/>
            <person name="Huntemann M."/>
            <person name="Mavromatis K."/>
            <person name="Mikhailova N."/>
            <person name="Pati A."/>
            <person name="Chen A."/>
            <person name="Palaniappan K."/>
            <person name="Land M."/>
            <person name="Hauser L."/>
            <person name="Brambilla E.M."/>
            <person name="Rohde M."/>
            <person name="Verbarg S."/>
            <person name="Goker M."/>
            <person name="Bristow J."/>
            <person name="Eisen J.A."/>
            <person name="Markowitz V."/>
            <person name="Hugenholtz P."/>
            <person name="Kyrpides N.C."/>
            <person name="Klenk H.P."/>
            <person name="Woyke T."/>
        </authorList>
    </citation>
    <scope>NUCLEOTIDE SEQUENCE [LARGE SCALE GENOMIC DNA]</scope>
    <source>
        <strain evidence="4">ATCC 27775 / DSM 1100 / LMG 10767 / O</strain>
    </source>
</reference>
<feature type="transmembrane region" description="Helical" evidence="1">
    <location>
        <begin position="33"/>
        <end position="52"/>
    </location>
</feature>
<evidence type="ECO:0000259" key="2">
    <source>
        <dbReference type="Pfam" id="PF00892"/>
    </source>
</evidence>
<gene>
    <name evidence="3" type="ordered locus">Halhy_1163</name>
</gene>
<keyword evidence="1" id="KW-0472">Membrane</keyword>
<feature type="transmembrane region" description="Helical" evidence="1">
    <location>
        <begin position="228"/>
        <end position="247"/>
    </location>
</feature>
<sequence>MKNQHSLGVLAVLLGATIWSTGGLCIKLLPYDPFTILFYRSVFAALTFLAVFRRRALTLTPMVVAVGLQYTALATCFVVATKITTAANAVLLQYTAPIYVFLLEPILFKFKLTRLNIITVVVCTLGMLLFFAEDLGGGSLKGNLIALLSGVMLAAMMLTQRYNKPENYDAGLFWGNIFIALICLPWYLQSATPTLEHWTLFFILGVIQIGVGYMLFNYGLKRTLAIESVLLAMMEPILNPLWVFIGYGEKPGVWTIVGGVVILGMLAVQVVMKERHLGPAR</sequence>
<feature type="transmembrane region" description="Helical" evidence="1">
    <location>
        <begin position="200"/>
        <end position="216"/>
    </location>
</feature>
<dbReference type="KEGG" id="hhy:Halhy_1163"/>
<feature type="transmembrane region" description="Helical" evidence="1">
    <location>
        <begin position="138"/>
        <end position="158"/>
    </location>
</feature>
<feature type="domain" description="EamA" evidence="2">
    <location>
        <begin position="7"/>
        <end position="131"/>
    </location>
</feature>
<reference key="2">
    <citation type="submission" date="2011-04" db="EMBL/GenBank/DDBJ databases">
        <title>Complete sequence of chromosome of Haliscomenobacter hydrossis DSM 1100.</title>
        <authorList>
            <consortium name="US DOE Joint Genome Institute (JGI-PGF)"/>
            <person name="Lucas S."/>
            <person name="Han J."/>
            <person name="Lapidus A."/>
            <person name="Bruce D."/>
            <person name="Goodwin L."/>
            <person name="Pitluck S."/>
            <person name="Peters L."/>
            <person name="Kyrpides N."/>
            <person name="Mavromatis K."/>
            <person name="Ivanova N."/>
            <person name="Ovchinnikova G."/>
            <person name="Pagani I."/>
            <person name="Daligault H."/>
            <person name="Detter J.C."/>
            <person name="Han C."/>
            <person name="Land M."/>
            <person name="Hauser L."/>
            <person name="Markowitz V."/>
            <person name="Cheng J.-F."/>
            <person name="Hugenholtz P."/>
            <person name="Woyke T."/>
            <person name="Wu D."/>
            <person name="Verbarg S."/>
            <person name="Frueling A."/>
            <person name="Brambilla E."/>
            <person name="Klenk H.-P."/>
            <person name="Eisen J.A."/>
        </authorList>
    </citation>
    <scope>NUCLEOTIDE SEQUENCE</scope>
    <source>
        <strain>DSM 1100</strain>
    </source>
</reference>
<feature type="transmembrane region" description="Helical" evidence="1">
    <location>
        <begin position="115"/>
        <end position="132"/>
    </location>
</feature>
<organism evidence="3 4">
    <name type="scientific">Haliscomenobacter hydrossis (strain ATCC 27775 / DSM 1100 / LMG 10767 / O)</name>
    <dbReference type="NCBI Taxonomy" id="760192"/>
    <lineage>
        <taxon>Bacteria</taxon>
        <taxon>Pseudomonadati</taxon>
        <taxon>Bacteroidota</taxon>
        <taxon>Saprospiria</taxon>
        <taxon>Saprospirales</taxon>
        <taxon>Haliscomenobacteraceae</taxon>
        <taxon>Haliscomenobacter</taxon>
    </lineage>
</organism>